<dbReference type="InterPro" id="IPR004629">
    <property type="entry name" value="WecG_TagA_CpsF"/>
</dbReference>
<keyword evidence="5" id="KW-1185">Reference proteome</keyword>
<dbReference type="CDD" id="cd06533">
    <property type="entry name" value="Glyco_transf_WecG_TagA"/>
    <property type="match status" value="1"/>
</dbReference>
<dbReference type="PANTHER" id="PTHR34136:SF1">
    <property type="entry name" value="UDP-N-ACETYL-D-MANNOSAMINURONIC ACID TRANSFERASE"/>
    <property type="match status" value="1"/>
</dbReference>
<dbReference type="RefSeq" id="WP_119375371.1">
    <property type="nucleotide sequence ID" value="NZ_QWFX01000006.1"/>
</dbReference>
<evidence type="ECO:0000313" key="4">
    <source>
        <dbReference type="EMBL" id="RIJ30052.1"/>
    </source>
</evidence>
<evidence type="ECO:0000256" key="1">
    <source>
        <dbReference type="ARBA" id="ARBA00022676"/>
    </source>
</evidence>
<evidence type="ECO:0000256" key="2">
    <source>
        <dbReference type="ARBA" id="ARBA00022679"/>
    </source>
</evidence>
<gene>
    <name evidence="4" type="ORF">D1223_05195</name>
</gene>
<proteinExistence type="predicted"/>
<comment type="caution">
    <text evidence="4">The sequence shown here is derived from an EMBL/GenBank/DDBJ whole genome shotgun (WGS) entry which is preliminary data.</text>
</comment>
<name>A0A399RJN9_9PROT</name>
<evidence type="ECO:0000313" key="5">
    <source>
        <dbReference type="Proteomes" id="UP000266385"/>
    </source>
</evidence>
<reference evidence="4 5" key="1">
    <citation type="submission" date="2018-08" db="EMBL/GenBank/DDBJ databases">
        <title>Henriciella mobilis sp. nov., isolated from seawater.</title>
        <authorList>
            <person name="Cheng H."/>
            <person name="Wu Y.-H."/>
            <person name="Xu X.-W."/>
            <person name="Guo L.-L."/>
        </authorList>
    </citation>
    <scope>NUCLEOTIDE SEQUENCE [LARGE SCALE GENOMIC DNA]</scope>
    <source>
        <strain evidence="4 5">JN25</strain>
    </source>
</reference>
<feature type="region of interest" description="Disordered" evidence="3">
    <location>
        <begin position="1"/>
        <end position="20"/>
    </location>
</feature>
<dbReference type="EMBL" id="QWFX01000006">
    <property type="protein sequence ID" value="RIJ30052.1"/>
    <property type="molecule type" value="Genomic_DNA"/>
</dbReference>
<dbReference type="GO" id="GO:0016758">
    <property type="term" value="F:hexosyltransferase activity"/>
    <property type="evidence" value="ECO:0007669"/>
    <property type="project" value="TreeGrafter"/>
</dbReference>
<protein>
    <submittedName>
        <fullName evidence="4">Glycosyltransferase</fullName>
    </submittedName>
</protein>
<evidence type="ECO:0000256" key="3">
    <source>
        <dbReference type="SAM" id="MobiDB-lite"/>
    </source>
</evidence>
<dbReference type="AlphaFoldDB" id="A0A399RJN9"/>
<dbReference type="Pfam" id="PF03808">
    <property type="entry name" value="Glyco_tran_WecG"/>
    <property type="match status" value="1"/>
</dbReference>
<organism evidence="4 5">
    <name type="scientific">Henriciella mobilis</name>
    <dbReference type="NCBI Taxonomy" id="2305467"/>
    <lineage>
        <taxon>Bacteria</taxon>
        <taxon>Pseudomonadati</taxon>
        <taxon>Pseudomonadota</taxon>
        <taxon>Alphaproteobacteria</taxon>
        <taxon>Hyphomonadales</taxon>
        <taxon>Hyphomonadaceae</taxon>
        <taxon>Henriciella</taxon>
    </lineage>
</organism>
<keyword evidence="1" id="KW-0328">Glycosyltransferase</keyword>
<dbReference type="PANTHER" id="PTHR34136">
    <property type="match status" value="1"/>
</dbReference>
<accession>A0A399RJN9</accession>
<keyword evidence="2 4" id="KW-0808">Transferase</keyword>
<dbReference type="Proteomes" id="UP000266385">
    <property type="component" value="Unassembled WGS sequence"/>
</dbReference>
<dbReference type="OrthoDB" id="9771846at2"/>
<sequence length="269" mass="30410">MQASRTALQQGLGAPEPRRDSTEFLGLPFQAMQTRQAARQIAAHTLESDRFWYVVTPNVDHMVRLSRQPDLRSLYDGAGMILNDSRILELLAKWDKLDLPASPGADVVQALFEREIDPEEPVVVVGCTASEITALKAKFGLSDVRWHDAPMGLRKNPEAIRKAAEFMATNKARFHFICVGSPQQEMVATAARELGTVTGVGICCGASLDFLTGKSRRAPEWMRRARLEWLHRLTNEPQRMAKRYIIDGPKIFSLWLADRRQRRERAESR</sequence>